<keyword evidence="6" id="KW-1185">Reference proteome</keyword>
<dbReference type="CDD" id="cd03590">
    <property type="entry name" value="CLECT_DC-SIGN_like"/>
    <property type="match status" value="1"/>
</dbReference>
<proteinExistence type="predicted"/>
<reference evidence="5" key="1">
    <citation type="submission" date="2023-08" db="EMBL/GenBank/DDBJ databases">
        <title>Pelteobagrus vachellii genome.</title>
        <authorList>
            <person name="Liu H."/>
        </authorList>
    </citation>
    <scope>NUCLEOTIDE SEQUENCE</scope>
    <source>
        <strain evidence="5">PRFRI_2022a</strain>
        <tissue evidence="5">Muscle</tissue>
    </source>
</reference>
<dbReference type="Gene3D" id="1.20.5.400">
    <property type="match status" value="3"/>
</dbReference>
<dbReference type="InterPro" id="IPR001304">
    <property type="entry name" value="C-type_lectin-like"/>
</dbReference>
<name>A0AA88T855_TACVA</name>
<protein>
    <recommendedName>
        <fullName evidence="4">C-type lectin domain-containing protein</fullName>
    </recommendedName>
</protein>
<dbReference type="AlphaFoldDB" id="A0AA88T855"/>
<dbReference type="Gene3D" id="3.10.100.10">
    <property type="entry name" value="Mannose-Binding Protein A, subunit A"/>
    <property type="match status" value="1"/>
</dbReference>
<keyword evidence="3" id="KW-0812">Transmembrane</keyword>
<dbReference type="GO" id="GO:0030246">
    <property type="term" value="F:carbohydrate binding"/>
    <property type="evidence" value="ECO:0007669"/>
    <property type="project" value="UniProtKB-KW"/>
</dbReference>
<comment type="caution">
    <text evidence="5">The sequence shown here is derived from an EMBL/GenBank/DDBJ whole genome shotgun (WGS) entry which is preliminary data.</text>
</comment>
<organism evidence="5 6">
    <name type="scientific">Tachysurus vachellii</name>
    <name type="common">Darkbarbel catfish</name>
    <name type="synonym">Pelteobagrus vachellii</name>
    <dbReference type="NCBI Taxonomy" id="175792"/>
    <lineage>
        <taxon>Eukaryota</taxon>
        <taxon>Metazoa</taxon>
        <taxon>Chordata</taxon>
        <taxon>Craniata</taxon>
        <taxon>Vertebrata</taxon>
        <taxon>Euteleostomi</taxon>
        <taxon>Actinopterygii</taxon>
        <taxon>Neopterygii</taxon>
        <taxon>Teleostei</taxon>
        <taxon>Ostariophysi</taxon>
        <taxon>Siluriformes</taxon>
        <taxon>Bagridae</taxon>
        <taxon>Tachysurus</taxon>
    </lineage>
</organism>
<dbReference type="SUPFAM" id="SSF56436">
    <property type="entry name" value="C-type lectin-like"/>
    <property type="match status" value="1"/>
</dbReference>
<feature type="domain" description="C-type lectin" evidence="4">
    <location>
        <begin position="262"/>
        <end position="352"/>
    </location>
</feature>
<evidence type="ECO:0000313" key="5">
    <source>
        <dbReference type="EMBL" id="KAK2865594.1"/>
    </source>
</evidence>
<keyword evidence="3" id="KW-0472">Membrane</keyword>
<dbReference type="InterPro" id="IPR016187">
    <property type="entry name" value="CTDL_fold"/>
</dbReference>
<accession>A0AA88T855</accession>
<dbReference type="EMBL" id="JAVHJS010000002">
    <property type="protein sequence ID" value="KAK2865594.1"/>
    <property type="molecule type" value="Genomic_DNA"/>
</dbReference>
<feature type="transmembrane region" description="Helical" evidence="3">
    <location>
        <begin position="64"/>
        <end position="88"/>
    </location>
</feature>
<keyword evidence="1" id="KW-0430">Lectin</keyword>
<evidence type="ECO:0000256" key="2">
    <source>
        <dbReference type="SAM" id="Coils"/>
    </source>
</evidence>
<dbReference type="InterPro" id="IPR050111">
    <property type="entry name" value="C-type_lectin/snaclec_domain"/>
</dbReference>
<gene>
    <name evidence="5" type="ORF">Q7C36_001650</name>
</gene>
<keyword evidence="2" id="KW-0175">Coiled coil</keyword>
<dbReference type="InterPro" id="IPR033989">
    <property type="entry name" value="CD209-like_CTLD"/>
</dbReference>
<evidence type="ECO:0000259" key="4">
    <source>
        <dbReference type="PROSITE" id="PS50041"/>
    </source>
</evidence>
<sequence>METGQNVYVNSGHTTENKLDNQNSKLFSSSNVYEGMSVDEDDRGTHSTRRYLGRITVWSRCHRLTAVCVLLLCVLLLTAVTVLSIKYYNLILERDQLKTGYNNLTLERDQLKTGYNNLTLERDQLKTGYNNLTLERDQLKTGYNNLTLERDQLKTGYNNLTLERDQLQTSYSNMTLKKDQLETSYNNLTLERDQLQSTNYDLNRKKDQQEAKLKELIKDMITLQTSYNNTLKKSNQLQMEKDTIEKMLAAIRSHTKLGWKYFNSRFYYISAEKKTWSESRQDCRKRGADLAIINTSEKRDFIVTQLSNNEAWIGLNDIDREGVWKWVDGSPLTTRLWCQGEPNNAGDEDCVETGSPKPHEDLTGSQGYELFNPVFICEFVHFSFFSHSLQSLQS</sequence>
<dbReference type="Proteomes" id="UP001187315">
    <property type="component" value="Unassembled WGS sequence"/>
</dbReference>
<feature type="coiled-coil region" evidence="2">
    <location>
        <begin position="101"/>
        <end position="226"/>
    </location>
</feature>
<evidence type="ECO:0000256" key="3">
    <source>
        <dbReference type="SAM" id="Phobius"/>
    </source>
</evidence>
<dbReference type="PANTHER" id="PTHR22803">
    <property type="entry name" value="MANNOSE, PHOSPHOLIPASE, LECTIN RECEPTOR RELATED"/>
    <property type="match status" value="1"/>
</dbReference>
<evidence type="ECO:0000256" key="1">
    <source>
        <dbReference type="ARBA" id="ARBA00022734"/>
    </source>
</evidence>
<keyword evidence="3" id="KW-1133">Transmembrane helix</keyword>
<dbReference type="SMART" id="SM00034">
    <property type="entry name" value="CLECT"/>
    <property type="match status" value="1"/>
</dbReference>
<dbReference type="InterPro" id="IPR016186">
    <property type="entry name" value="C-type_lectin-like/link_sf"/>
</dbReference>
<evidence type="ECO:0000313" key="6">
    <source>
        <dbReference type="Proteomes" id="UP001187315"/>
    </source>
</evidence>
<dbReference type="PROSITE" id="PS50041">
    <property type="entry name" value="C_TYPE_LECTIN_2"/>
    <property type="match status" value="1"/>
</dbReference>
<dbReference type="Pfam" id="PF00059">
    <property type="entry name" value="Lectin_C"/>
    <property type="match status" value="1"/>
</dbReference>